<evidence type="ECO:0000313" key="16">
    <source>
        <dbReference type="EMBL" id="CAJ0564495.1"/>
    </source>
</evidence>
<dbReference type="GO" id="GO:0016241">
    <property type="term" value="P:regulation of macroautophagy"/>
    <property type="evidence" value="ECO:0007669"/>
    <property type="project" value="UniProtKB-ARBA"/>
</dbReference>
<dbReference type="SUPFAM" id="SSF51445">
    <property type="entry name" value="(Trans)glycosidases"/>
    <property type="match status" value="1"/>
</dbReference>
<evidence type="ECO:0000259" key="15">
    <source>
        <dbReference type="Pfam" id="PF17189"/>
    </source>
</evidence>
<feature type="domain" description="Glycosyl hydrolase family 30 TIM-barrel" evidence="14">
    <location>
        <begin position="32"/>
        <end position="388"/>
    </location>
</feature>
<dbReference type="GO" id="GO:0010605">
    <property type="term" value="P:negative regulation of macromolecule metabolic process"/>
    <property type="evidence" value="ECO:0007669"/>
    <property type="project" value="UniProtKB-ARBA"/>
</dbReference>
<dbReference type="GO" id="GO:0042391">
    <property type="term" value="P:regulation of membrane potential"/>
    <property type="evidence" value="ECO:0007669"/>
    <property type="project" value="UniProtKB-ARBA"/>
</dbReference>
<dbReference type="Proteomes" id="UP001177023">
    <property type="component" value="Unassembled WGS sequence"/>
</dbReference>
<keyword evidence="6 13" id="KW-0732">Signal</keyword>
<dbReference type="FunFam" id="3.20.20.80:FF:000030">
    <property type="entry name" value="Lysosomal acid glucosylceramidase"/>
    <property type="match status" value="1"/>
</dbReference>
<evidence type="ECO:0000313" key="17">
    <source>
        <dbReference type="Proteomes" id="UP001177023"/>
    </source>
</evidence>
<dbReference type="GO" id="GO:0005764">
    <property type="term" value="C:lysosome"/>
    <property type="evidence" value="ECO:0007669"/>
    <property type="project" value="UniProtKB-ARBA"/>
</dbReference>
<dbReference type="GO" id="GO:0006066">
    <property type="term" value="P:alcohol metabolic process"/>
    <property type="evidence" value="ECO:0007669"/>
    <property type="project" value="UniProtKB-ARBA"/>
</dbReference>
<evidence type="ECO:0000256" key="9">
    <source>
        <dbReference type="ARBA" id="ARBA00023098"/>
    </source>
</evidence>
<evidence type="ECO:0000259" key="14">
    <source>
        <dbReference type="Pfam" id="PF02055"/>
    </source>
</evidence>
<evidence type="ECO:0000256" key="13">
    <source>
        <dbReference type="SAM" id="SignalP"/>
    </source>
</evidence>
<keyword evidence="17" id="KW-1185">Reference proteome</keyword>
<dbReference type="InterPro" id="IPR017853">
    <property type="entry name" value="GH"/>
</dbReference>
<dbReference type="GO" id="GO:0008202">
    <property type="term" value="P:steroid metabolic process"/>
    <property type="evidence" value="ECO:0007669"/>
    <property type="project" value="UniProtKB-ARBA"/>
</dbReference>
<dbReference type="InterPro" id="IPR033453">
    <property type="entry name" value="Glyco_hydro_30_TIM-barrel"/>
</dbReference>
<dbReference type="Pfam" id="PF17189">
    <property type="entry name" value="Glyco_hydro_30C"/>
    <property type="match status" value="1"/>
</dbReference>
<evidence type="ECO:0000256" key="4">
    <source>
        <dbReference type="ARBA" id="ARBA00005382"/>
    </source>
</evidence>
<comment type="pathway">
    <text evidence="3">Sphingolipid metabolism.</text>
</comment>
<feature type="non-terminal residue" evidence="16">
    <location>
        <position position="461"/>
    </location>
</feature>
<evidence type="ECO:0000256" key="12">
    <source>
        <dbReference type="RuleBase" id="RU361188"/>
    </source>
</evidence>
<evidence type="ECO:0000256" key="5">
    <source>
        <dbReference type="ARBA" id="ARBA00012658"/>
    </source>
</evidence>
<evidence type="ECO:0000256" key="2">
    <source>
        <dbReference type="ARBA" id="ARBA00004760"/>
    </source>
</evidence>
<feature type="domain" description="Glycosyl hydrolase family 30 beta sandwich" evidence="15">
    <location>
        <begin position="393"/>
        <end position="456"/>
    </location>
</feature>
<evidence type="ECO:0000256" key="7">
    <source>
        <dbReference type="ARBA" id="ARBA00022801"/>
    </source>
</evidence>
<reference evidence="16" key="1">
    <citation type="submission" date="2023-06" db="EMBL/GenBank/DDBJ databases">
        <authorList>
            <person name="Delattre M."/>
        </authorList>
    </citation>
    <scope>NUCLEOTIDE SEQUENCE</scope>
    <source>
        <strain evidence="16">AF72</strain>
    </source>
</reference>
<sequence length="461" mass="52127">MRVLLGVIGLVVFGLDSSTTIKIDATKQYQTILGFGGAITDAVGINIKKLSEDAGDMLMNQYYGNKGIGYRLTRVVVASSDFSTHPYSYNDVQDDFEMVNFNLTIEDYLYKLPYIKQALTLSKANDIDLKLFCTAWGPPGWMKQNGEMQGGSPLKGAPDGVYYKAYATYYKRYFEEYDKEGIRYWMMTPRNEPREGRSANYSFQVVNFTSEAECDFVKYALGPMLCSSDLTKDMKLFIGDENRYAFPDFADTCLGDTETAQYIDGFAWHWYEDENIPPTVIDETNQKHPGYMNLYTEACGGWKNSMGPLMGDWERADEYAHDIIEASWEKDISHGVQGWVDWNIVLDVQGGPNWVNNFVDSPIIANYTSDEFIKQPMFYVMGHFSKFVLDNYTRVDFESSNEEVEGVAFIAPDGAQRVVVLHNLSGNTTESCTIQDQAKTTRFANIQLPPASIATVIYSIS</sequence>
<dbReference type="InterPro" id="IPR001139">
    <property type="entry name" value="Glyco_hydro_30"/>
</dbReference>
<dbReference type="Gene3D" id="3.20.20.80">
    <property type="entry name" value="Glycosidases"/>
    <property type="match status" value="1"/>
</dbReference>
<keyword evidence="9 12" id="KW-0443">Lipid metabolism</keyword>
<dbReference type="EC" id="3.2.1.45" evidence="5 12"/>
<dbReference type="GO" id="GO:0051246">
    <property type="term" value="P:regulation of protein metabolic process"/>
    <property type="evidence" value="ECO:0007669"/>
    <property type="project" value="UniProtKB-ARBA"/>
</dbReference>
<dbReference type="GO" id="GO:0004348">
    <property type="term" value="F:glucosylceramidase activity"/>
    <property type="evidence" value="ECO:0007669"/>
    <property type="project" value="UniProtKB-EC"/>
</dbReference>
<evidence type="ECO:0000256" key="3">
    <source>
        <dbReference type="ARBA" id="ARBA00004991"/>
    </source>
</evidence>
<evidence type="ECO:0000256" key="10">
    <source>
        <dbReference type="ARBA" id="ARBA00050474"/>
    </source>
</evidence>
<comment type="catalytic activity">
    <reaction evidence="1">
        <text>a beta-D-glucosyl-(1&lt;-&gt;1')-N-acylsphing-4-enine + H2O = an N-acylsphing-4-enine + D-glucose</text>
        <dbReference type="Rhea" id="RHEA:13269"/>
        <dbReference type="ChEBI" id="CHEBI:4167"/>
        <dbReference type="ChEBI" id="CHEBI:15377"/>
        <dbReference type="ChEBI" id="CHEBI:22801"/>
        <dbReference type="ChEBI" id="CHEBI:52639"/>
        <dbReference type="EC" id="3.2.1.45"/>
    </reaction>
    <physiologicalReaction direction="left-to-right" evidence="1">
        <dbReference type="Rhea" id="RHEA:13270"/>
    </physiologicalReaction>
</comment>
<protein>
    <recommendedName>
        <fullName evidence="5 12">Glucosylceramidase</fullName>
        <ecNumber evidence="5 12">3.2.1.45</ecNumber>
    </recommendedName>
</protein>
<dbReference type="InterPro" id="IPR013780">
    <property type="entry name" value="Glyco_hydro_b"/>
</dbReference>
<dbReference type="AlphaFoldDB" id="A0AA36C9M9"/>
<comment type="catalytic activity">
    <reaction evidence="11">
        <text>an N-acyl-1-beta-D-glucosyl-15-methylhexadecasphing-4-enine + H2O = an N-acyl-15-methylhexadecasphing-4-enine + D-glucose</text>
        <dbReference type="Rhea" id="RHEA:34755"/>
        <dbReference type="ChEBI" id="CHEBI:4167"/>
        <dbReference type="ChEBI" id="CHEBI:15377"/>
        <dbReference type="ChEBI" id="CHEBI:70815"/>
        <dbReference type="ChEBI" id="CHEBI:70846"/>
    </reaction>
    <physiologicalReaction direction="left-to-right" evidence="11">
        <dbReference type="Rhea" id="RHEA:34756"/>
    </physiologicalReaction>
</comment>
<dbReference type="Gene3D" id="2.60.40.1180">
    <property type="entry name" value="Golgi alpha-mannosidase II"/>
    <property type="match status" value="1"/>
</dbReference>
<comment type="similarity">
    <text evidence="4 12">Belongs to the glycosyl hydrolase 30 family.</text>
</comment>
<keyword evidence="12" id="KW-0326">Glycosidase</keyword>
<dbReference type="GO" id="GO:0006914">
    <property type="term" value="P:autophagy"/>
    <property type="evidence" value="ECO:0007669"/>
    <property type="project" value="UniProtKB-ARBA"/>
</dbReference>
<proteinExistence type="inferred from homology"/>
<dbReference type="GO" id="GO:0006680">
    <property type="term" value="P:glucosylceramide catabolic process"/>
    <property type="evidence" value="ECO:0007669"/>
    <property type="project" value="TreeGrafter"/>
</dbReference>
<dbReference type="GO" id="GO:0007040">
    <property type="term" value="P:lysosome organization"/>
    <property type="evidence" value="ECO:0007669"/>
    <property type="project" value="UniProtKB-ARBA"/>
</dbReference>
<dbReference type="InterPro" id="IPR033452">
    <property type="entry name" value="GH30_C"/>
</dbReference>
<dbReference type="GO" id="GO:0032006">
    <property type="term" value="P:regulation of TOR signaling"/>
    <property type="evidence" value="ECO:0007669"/>
    <property type="project" value="UniProtKB-ARBA"/>
</dbReference>
<organism evidence="16 17">
    <name type="scientific">Mesorhabditis spiculigera</name>
    <dbReference type="NCBI Taxonomy" id="96644"/>
    <lineage>
        <taxon>Eukaryota</taxon>
        <taxon>Metazoa</taxon>
        <taxon>Ecdysozoa</taxon>
        <taxon>Nematoda</taxon>
        <taxon>Chromadorea</taxon>
        <taxon>Rhabditida</taxon>
        <taxon>Rhabditina</taxon>
        <taxon>Rhabditomorpha</taxon>
        <taxon>Rhabditoidea</taxon>
        <taxon>Rhabditidae</taxon>
        <taxon>Mesorhabditinae</taxon>
        <taxon>Mesorhabditis</taxon>
    </lineage>
</organism>
<feature type="chain" id="PRO_5041231794" description="Glucosylceramidase" evidence="13">
    <location>
        <begin position="21"/>
        <end position="461"/>
    </location>
</feature>
<evidence type="ECO:0000256" key="11">
    <source>
        <dbReference type="ARBA" id="ARBA00051345"/>
    </source>
</evidence>
<name>A0AA36C9M9_9BILA</name>
<feature type="signal peptide" evidence="13">
    <location>
        <begin position="1"/>
        <end position="20"/>
    </location>
</feature>
<dbReference type="PRINTS" id="PR00843">
    <property type="entry name" value="GLHYDRLASE30"/>
</dbReference>
<dbReference type="GO" id="GO:0016758">
    <property type="term" value="F:hexosyltransferase activity"/>
    <property type="evidence" value="ECO:0007669"/>
    <property type="project" value="UniProtKB-ARBA"/>
</dbReference>
<comment type="caution">
    <text evidence="16">The sequence shown here is derived from an EMBL/GenBank/DDBJ whole genome shotgun (WGS) entry which is preliminary data.</text>
</comment>
<dbReference type="PANTHER" id="PTHR11069:SF23">
    <property type="entry name" value="LYSOSOMAL ACID GLUCOSYLCERAMIDASE"/>
    <property type="match status" value="1"/>
</dbReference>
<dbReference type="GO" id="GO:0005102">
    <property type="term" value="F:signaling receptor binding"/>
    <property type="evidence" value="ECO:0007669"/>
    <property type="project" value="UniProtKB-ARBA"/>
</dbReference>
<comment type="pathway">
    <text evidence="2">Lipid metabolism; sphingolipid metabolism.</text>
</comment>
<dbReference type="Pfam" id="PF02055">
    <property type="entry name" value="Glyco_hydro_30"/>
    <property type="match status" value="1"/>
</dbReference>
<evidence type="ECO:0000256" key="8">
    <source>
        <dbReference type="ARBA" id="ARBA00022919"/>
    </source>
</evidence>
<accession>A0AA36C9M9</accession>
<dbReference type="PANTHER" id="PTHR11069">
    <property type="entry name" value="GLUCOSYLCERAMIDASE"/>
    <property type="match status" value="1"/>
</dbReference>
<evidence type="ECO:0000256" key="6">
    <source>
        <dbReference type="ARBA" id="ARBA00022729"/>
    </source>
</evidence>
<gene>
    <name evidence="16" type="ORF">MSPICULIGERA_LOCUS3169</name>
</gene>
<dbReference type="GO" id="GO:0030163">
    <property type="term" value="P:protein catabolic process"/>
    <property type="evidence" value="ECO:0007669"/>
    <property type="project" value="UniProtKB-ARBA"/>
</dbReference>
<dbReference type="GO" id="GO:0005774">
    <property type="term" value="C:vacuolar membrane"/>
    <property type="evidence" value="ECO:0007669"/>
    <property type="project" value="UniProtKB-ARBA"/>
</dbReference>
<dbReference type="EMBL" id="CATQJA010000888">
    <property type="protein sequence ID" value="CAJ0564495.1"/>
    <property type="molecule type" value="Genomic_DNA"/>
</dbReference>
<keyword evidence="8 12" id="KW-0746">Sphingolipid metabolism</keyword>
<evidence type="ECO:0000256" key="1">
    <source>
        <dbReference type="ARBA" id="ARBA00001013"/>
    </source>
</evidence>
<keyword evidence="7 12" id="KW-0378">Hydrolase</keyword>
<comment type="catalytic activity">
    <reaction evidence="10">
        <text>a beta-D-glucosylceramide + H2O = an N-acyl-sphingoid base + D-glucose</text>
        <dbReference type="Rhea" id="RHEA:81447"/>
        <dbReference type="ChEBI" id="CHEBI:4167"/>
        <dbReference type="ChEBI" id="CHEBI:15377"/>
        <dbReference type="ChEBI" id="CHEBI:83264"/>
        <dbReference type="ChEBI" id="CHEBI:83273"/>
    </reaction>
    <physiologicalReaction direction="left-to-right" evidence="10">
        <dbReference type="Rhea" id="RHEA:81448"/>
    </physiologicalReaction>
</comment>